<accession>A0A4S4KWH2</accession>
<keyword evidence="8" id="KW-1185">Reference proteome</keyword>
<dbReference type="EMBL" id="SGPK01000491">
    <property type="protein sequence ID" value="THH03162.1"/>
    <property type="molecule type" value="Genomic_DNA"/>
</dbReference>
<sequence length="1090" mass="121334">MAFASVDPVDVPPYQLQELVSQVFENDVPDSGLAFEGTTSGDVKPHVTCAHALGSEIYLGCSDGTLLRYALLENIPNSPASYTLLSRQTLPTNKPIEEIALCPSIMRALIFSDHQVHFYIIPSLDPVHSSIIRPIRNVISLAVDEQHMRLPPLSEHNQKTEPIEFCVIKRTNISMYTLKERLVLQREVPNAMNIRYGRRNGRYLCAADSENYDMIDLAAATSISLLPFSQIPEESTRVKPLVSPISDEEFLILSNMGPSTMGVFVASNTGDPVRGTLEWPSYPESICLDYPYIAALLSNRTIEIHSIETQAVVQVISAPSTSEPRIILPSHAGYMVPSMQKTNKLRLVTFRLDDGIAGDQSPPPPPLPLPKSSSRPPLFPRSNTLVLSNNSVQALLPSTVISQAESLLESHRIDDAVELADQNQRKLLGSSITDDELADELRYVYQRIGFRCFSETLFEDAGRHLLAGETDPRLLVRYFPDLRGNLFRVAPNIDVFAGVVTHLPSTSSIDELVVANLVKNYAPHIKPDIESAPSTAELRRILCATARDMLTSYLRKYRTRRLLGRAGLQQSQSDPVNTVVDTVLAKILAENDKTSELYTLIDEPNNIAISEIEVSFEKNGQYNALCKLYIKCGDEEKLLETWSKLADGIWSDEHIKDPLVKMIDLLNKTTNRTLVQHWGLWLTQRDVDMGLKLIISRDARRSSKSEELALLGKIREVNAFAGVKYLEYLVLQKRIQDQDLHSQLVDVYVGQILEFISDETISKLWRAKASSYASSHNDTPFLMYFASTTPESDSRNLRLKTVFLLQGSVLYDVERVLERIQEHKNILRLEMAILYGKLGRHEEAISTLVRDIHDPSSAESYCTLGGDVIPGRVALTVGERCGLQRWAALVSGIAPALGLGPSGGSAVSTASLRTKVTDENTRRELLNVLLRVYMSGGESTMGRTSRLLNSQSVNLDVLDVMQHVPPDWPLSTMSSFLVRSFRRTVHARHEGQIIKAISAGQNLEVVDNTWHILREQGAIVEEAIDDDDGSDTGEEKFALDEKIGLHNDDDDEPSESIGIAEIRIDKRKPQELAADDVIDTGVNGRVMYLG</sequence>
<keyword evidence="3" id="KW-0963">Cytoplasm</keyword>
<comment type="subcellular location">
    <subcellularLocation>
        <location evidence="1">Cytoplasm</location>
    </subcellularLocation>
</comment>
<dbReference type="PANTHER" id="PTHR12894:SF27">
    <property type="entry name" value="TRANSFORMING GROWTH FACTOR-BETA RECEPTOR-ASSOCIATED PROTEIN 1"/>
    <property type="match status" value="1"/>
</dbReference>
<dbReference type="Pfam" id="PF00780">
    <property type="entry name" value="CNH"/>
    <property type="match status" value="1"/>
</dbReference>
<dbReference type="GO" id="GO:0005737">
    <property type="term" value="C:cytoplasm"/>
    <property type="evidence" value="ECO:0007669"/>
    <property type="project" value="UniProtKB-SubCell"/>
</dbReference>
<keyword evidence="4" id="KW-0653">Protein transport</keyword>
<keyword evidence="2" id="KW-0813">Transport</keyword>
<organism evidence="7 8">
    <name type="scientific">Phellinidium pouzarii</name>
    <dbReference type="NCBI Taxonomy" id="167371"/>
    <lineage>
        <taxon>Eukaryota</taxon>
        <taxon>Fungi</taxon>
        <taxon>Dikarya</taxon>
        <taxon>Basidiomycota</taxon>
        <taxon>Agaricomycotina</taxon>
        <taxon>Agaricomycetes</taxon>
        <taxon>Hymenochaetales</taxon>
        <taxon>Hymenochaetaceae</taxon>
        <taxon>Phellinidium</taxon>
    </lineage>
</organism>
<comment type="caution">
    <text evidence="7">The sequence shown here is derived from an EMBL/GenBank/DDBJ whole genome shotgun (WGS) entry which is preliminary data.</text>
</comment>
<evidence type="ECO:0000256" key="3">
    <source>
        <dbReference type="ARBA" id="ARBA00022490"/>
    </source>
</evidence>
<gene>
    <name evidence="7" type="ORF">EW145_g6477</name>
</gene>
<dbReference type="GO" id="GO:0034058">
    <property type="term" value="P:endosomal vesicle fusion"/>
    <property type="evidence" value="ECO:0007669"/>
    <property type="project" value="TreeGrafter"/>
</dbReference>
<dbReference type="GO" id="GO:0016020">
    <property type="term" value="C:membrane"/>
    <property type="evidence" value="ECO:0007669"/>
    <property type="project" value="TreeGrafter"/>
</dbReference>
<proteinExistence type="predicted"/>
<evidence type="ECO:0000256" key="1">
    <source>
        <dbReference type="ARBA" id="ARBA00004496"/>
    </source>
</evidence>
<dbReference type="PROSITE" id="PS50219">
    <property type="entry name" value="CNH"/>
    <property type="match status" value="1"/>
</dbReference>
<dbReference type="GO" id="GO:0006914">
    <property type="term" value="P:autophagy"/>
    <property type="evidence" value="ECO:0007669"/>
    <property type="project" value="TreeGrafter"/>
</dbReference>
<feature type="domain" description="CNH" evidence="6">
    <location>
        <begin position="44"/>
        <end position="331"/>
    </location>
</feature>
<evidence type="ECO:0000313" key="8">
    <source>
        <dbReference type="Proteomes" id="UP000308199"/>
    </source>
</evidence>
<protein>
    <recommendedName>
        <fullName evidence="6">CNH domain-containing protein</fullName>
    </recommendedName>
</protein>
<evidence type="ECO:0000259" key="6">
    <source>
        <dbReference type="PROSITE" id="PS50219"/>
    </source>
</evidence>
<name>A0A4S4KWH2_9AGAM</name>
<reference evidence="7 8" key="1">
    <citation type="submission" date="2019-02" db="EMBL/GenBank/DDBJ databases">
        <title>Genome sequencing of the rare red list fungi Phellinidium pouzarii.</title>
        <authorList>
            <person name="Buettner E."/>
            <person name="Kellner H."/>
        </authorList>
    </citation>
    <scope>NUCLEOTIDE SEQUENCE [LARGE SCALE GENOMIC DNA]</scope>
    <source>
        <strain evidence="7 8">DSM 108285</strain>
    </source>
</reference>
<dbReference type="Proteomes" id="UP000308199">
    <property type="component" value="Unassembled WGS sequence"/>
</dbReference>
<dbReference type="AlphaFoldDB" id="A0A4S4KWH2"/>
<evidence type="ECO:0000256" key="5">
    <source>
        <dbReference type="SAM" id="MobiDB-lite"/>
    </source>
</evidence>
<feature type="region of interest" description="Disordered" evidence="5">
    <location>
        <begin position="355"/>
        <end position="375"/>
    </location>
</feature>
<dbReference type="GO" id="GO:0015031">
    <property type="term" value="P:protein transport"/>
    <property type="evidence" value="ECO:0007669"/>
    <property type="project" value="UniProtKB-KW"/>
</dbReference>
<dbReference type="InterPro" id="IPR001180">
    <property type="entry name" value="CNH_dom"/>
</dbReference>
<evidence type="ECO:0000256" key="4">
    <source>
        <dbReference type="ARBA" id="ARBA00022927"/>
    </source>
</evidence>
<dbReference type="OrthoDB" id="10258882at2759"/>
<evidence type="ECO:0000313" key="7">
    <source>
        <dbReference type="EMBL" id="THH03162.1"/>
    </source>
</evidence>
<evidence type="ECO:0000256" key="2">
    <source>
        <dbReference type="ARBA" id="ARBA00022448"/>
    </source>
</evidence>
<dbReference type="PANTHER" id="PTHR12894">
    <property type="entry name" value="CNH DOMAIN CONTAINING"/>
    <property type="match status" value="1"/>
</dbReference>
<dbReference type="InterPro" id="IPR032914">
    <property type="entry name" value="Vam6/VPS39/TRAP1"/>
</dbReference>
<dbReference type="Pfam" id="PF10366">
    <property type="entry name" value="Vps39_1"/>
    <property type="match status" value="1"/>
</dbReference>
<dbReference type="InterPro" id="IPR019452">
    <property type="entry name" value="VPS39/TGF_beta_rcpt-assoc_1"/>
</dbReference>